<protein>
    <submittedName>
        <fullName evidence="1">Uncharacterized protein</fullName>
    </submittedName>
</protein>
<accession>A0A0D6MKX1</accession>
<reference evidence="1 2" key="1">
    <citation type="submission" date="2012-10" db="EMBL/GenBank/DDBJ databases">
        <title>Genome sequencing of Tanticharoenia sakaeratensis NBRC 103193.</title>
        <authorList>
            <person name="Azuma Y."/>
            <person name="Hadano H."/>
            <person name="Hirakawa H."/>
            <person name="Matsushita K."/>
        </authorList>
    </citation>
    <scope>NUCLEOTIDE SEQUENCE [LARGE SCALE GENOMIC DNA]</scope>
    <source>
        <strain evidence="1 2">NBRC 103193</strain>
    </source>
</reference>
<name>A0A0D6MKX1_9PROT</name>
<comment type="caution">
    <text evidence="1">The sequence shown here is derived from an EMBL/GenBank/DDBJ whole genome shotgun (WGS) entry which is preliminary data.</text>
</comment>
<dbReference type="AlphaFoldDB" id="A0A0D6MKX1"/>
<dbReference type="OrthoDB" id="7282359at2"/>
<gene>
    <name evidence="1" type="ORF">Tasa_017_009</name>
</gene>
<evidence type="ECO:0000313" key="1">
    <source>
        <dbReference type="EMBL" id="GAN54126.1"/>
    </source>
</evidence>
<evidence type="ECO:0000313" key="2">
    <source>
        <dbReference type="Proteomes" id="UP000032679"/>
    </source>
</evidence>
<sequence>MTTVRIDPFQFPDLDIVALANDGHILRAERETAPGALPAFITAGDWELLLDRFASTHPDSVQGVVTGLEKATQRLMAHLAAAASETGQTPPTFTCPSDLFADDGTVIVALVRDRSHPVVCALVGTEDNIRTLLRAAV</sequence>
<dbReference type="STRING" id="1231623.Tasa_017_009"/>
<dbReference type="RefSeq" id="WP_048848684.1">
    <property type="nucleotide sequence ID" value="NZ_BALE01000017.1"/>
</dbReference>
<proteinExistence type="predicted"/>
<organism evidence="1 2">
    <name type="scientific">Tanticharoenia sakaeratensis NBRC 103193</name>
    <dbReference type="NCBI Taxonomy" id="1231623"/>
    <lineage>
        <taxon>Bacteria</taxon>
        <taxon>Pseudomonadati</taxon>
        <taxon>Pseudomonadota</taxon>
        <taxon>Alphaproteobacteria</taxon>
        <taxon>Acetobacterales</taxon>
        <taxon>Acetobacteraceae</taxon>
        <taxon>Tanticharoenia</taxon>
    </lineage>
</organism>
<dbReference type="EMBL" id="BALE01000017">
    <property type="protein sequence ID" value="GAN54126.1"/>
    <property type="molecule type" value="Genomic_DNA"/>
</dbReference>
<keyword evidence="2" id="KW-1185">Reference proteome</keyword>
<dbReference type="Proteomes" id="UP000032679">
    <property type="component" value="Unassembled WGS sequence"/>
</dbReference>